<dbReference type="InterPro" id="IPR004437">
    <property type="entry name" value="ParB/RepB/Spo0J"/>
</dbReference>
<dbReference type="CDD" id="cd16393">
    <property type="entry name" value="SPO0J_N"/>
    <property type="match status" value="1"/>
</dbReference>
<dbReference type="GO" id="GO:0045881">
    <property type="term" value="P:positive regulation of sporulation resulting in formation of a cellular spore"/>
    <property type="evidence" value="ECO:0007669"/>
    <property type="project" value="TreeGrafter"/>
</dbReference>
<evidence type="ECO:0000256" key="1">
    <source>
        <dbReference type="ARBA" id="ARBA00006295"/>
    </source>
</evidence>
<dbReference type="SMART" id="SM00470">
    <property type="entry name" value="ParB"/>
    <property type="match status" value="1"/>
</dbReference>
<dbReference type="InterPro" id="IPR050336">
    <property type="entry name" value="Chromosome_partition/occlusion"/>
</dbReference>
<comment type="similarity">
    <text evidence="1">Belongs to the ParB family.</text>
</comment>
<dbReference type="AlphaFoldDB" id="A0A0F5JFQ3"/>
<evidence type="ECO:0000313" key="6">
    <source>
        <dbReference type="Proteomes" id="UP000033047"/>
    </source>
</evidence>
<dbReference type="PATRIC" id="fig|927665.4.peg.2427"/>
<dbReference type="SUPFAM" id="SSF110849">
    <property type="entry name" value="ParB/Sulfiredoxin"/>
    <property type="match status" value="1"/>
</dbReference>
<protein>
    <submittedName>
        <fullName evidence="5">ParB-like partition protein</fullName>
    </submittedName>
</protein>
<dbReference type="FunFam" id="1.10.10.2830:FF:000001">
    <property type="entry name" value="Chromosome partitioning protein ParB"/>
    <property type="match status" value="1"/>
</dbReference>
<dbReference type="NCBIfam" id="TIGR00180">
    <property type="entry name" value="parB_part"/>
    <property type="match status" value="1"/>
</dbReference>
<keyword evidence="2" id="KW-0159">Chromosome partition</keyword>
<feature type="domain" description="ParB-like N-terminal" evidence="4">
    <location>
        <begin position="31"/>
        <end position="121"/>
    </location>
</feature>
<dbReference type="FunFam" id="3.90.1530.30:FF:000001">
    <property type="entry name" value="Chromosome partitioning protein ParB"/>
    <property type="match status" value="1"/>
</dbReference>
<dbReference type="STRING" id="927665.HMPREF1535_02360"/>
<dbReference type="InterPro" id="IPR057240">
    <property type="entry name" value="ParB_dimer_C"/>
</dbReference>
<dbReference type="InterPro" id="IPR036086">
    <property type="entry name" value="ParB/Sulfiredoxin_sf"/>
</dbReference>
<keyword evidence="3" id="KW-0238">DNA-binding</keyword>
<evidence type="ECO:0000259" key="4">
    <source>
        <dbReference type="SMART" id="SM00470"/>
    </source>
</evidence>
<comment type="caution">
    <text evidence="5">The sequence shown here is derived from an EMBL/GenBank/DDBJ whole genome shotgun (WGS) entry which is preliminary data.</text>
</comment>
<dbReference type="GO" id="GO:0005694">
    <property type="term" value="C:chromosome"/>
    <property type="evidence" value="ECO:0007669"/>
    <property type="project" value="TreeGrafter"/>
</dbReference>
<dbReference type="Proteomes" id="UP000033047">
    <property type="component" value="Unassembled WGS sequence"/>
</dbReference>
<evidence type="ECO:0000256" key="2">
    <source>
        <dbReference type="ARBA" id="ARBA00022829"/>
    </source>
</evidence>
<sequence length="294" mass="32891">MAVMKRSALGRGLDALITMDDLKTGGSSSISEIELSKIQPNPDQPRSIFEEEALEELATSIRSLGVIQPITLKEIGTEKYMIISGERRYRASLMAGLEQIPAYIKTAADENVVEMALIENIQREDLNSIEIALAYQKLIDSYGLTQEKLSERVGKKRATIANYLRLLKLPAEIQMGLKDKKIDMGHARALLPVEDPEVQLALYEQILAEGLSVRNVEEIVRNGAEAVATEKKEKTAGRKPMLPEEFNLLKDHLSRFFNTKVQLACNEKGKGRITIPFTSEEELERLIGLLDKLK</sequence>
<dbReference type="InterPro" id="IPR041468">
    <property type="entry name" value="HTH_ParB/Spo0J"/>
</dbReference>
<dbReference type="Pfam" id="PF17762">
    <property type="entry name" value="HTH_ParB"/>
    <property type="match status" value="1"/>
</dbReference>
<dbReference type="InterPro" id="IPR003115">
    <property type="entry name" value="ParB_N"/>
</dbReference>
<organism evidence="5 6">
    <name type="scientific">Parabacteroides goldsteinii DSM 19448 = WAL 12034</name>
    <dbReference type="NCBI Taxonomy" id="927665"/>
    <lineage>
        <taxon>Bacteria</taxon>
        <taxon>Pseudomonadati</taxon>
        <taxon>Bacteroidota</taxon>
        <taxon>Bacteroidia</taxon>
        <taxon>Bacteroidales</taxon>
        <taxon>Tannerellaceae</taxon>
        <taxon>Parabacteroides</taxon>
    </lineage>
</organism>
<dbReference type="EMBL" id="AQHV01000011">
    <property type="protein sequence ID" value="KKB56385.1"/>
    <property type="molecule type" value="Genomic_DNA"/>
</dbReference>
<dbReference type="Pfam" id="PF02195">
    <property type="entry name" value="ParB_N"/>
    <property type="match status" value="1"/>
</dbReference>
<proteinExistence type="inferred from homology"/>
<evidence type="ECO:0000256" key="3">
    <source>
        <dbReference type="ARBA" id="ARBA00023125"/>
    </source>
</evidence>
<evidence type="ECO:0000313" key="5">
    <source>
        <dbReference type="EMBL" id="KKB56385.1"/>
    </source>
</evidence>
<dbReference type="GO" id="GO:0003677">
    <property type="term" value="F:DNA binding"/>
    <property type="evidence" value="ECO:0007669"/>
    <property type="project" value="UniProtKB-KW"/>
</dbReference>
<name>A0A0F5JFQ3_9BACT</name>
<dbReference type="Gene3D" id="3.90.1530.30">
    <property type="match status" value="1"/>
</dbReference>
<dbReference type="GO" id="GO:0007059">
    <property type="term" value="P:chromosome segregation"/>
    <property type="evidence" value="ECO:0007669"/>
    <property type="project" value="UniProtKB-KW"/>
</dbReference>
<dbReference type="PANTHER" id="PTHR33375:SF1">
    <property type="entry name" value="CHROMOSOME-PARTITIONING PROTEIN PARB-RELATED"/>
    <property type="match status" value="1"/>
</dbReference>
<dbReference type="Gene3D" id="1.10.10.2830">
    <property type="match status" value="1"/>
</dbReference>
<dbReference type="Pfam" id="PF23552">
    <property type="entry name" value="ParB_C"/>
    <property type="match status" value="1"/>
</dbReference>
<accession>A0A0F5JFQ3</accession>
<reference evidence="5 6" key="1">
    <citation type="submission" date="2013-04" db="EMBL/GenBank/DDBJ databases">
        <title>The Genome Sequence of Parabacteroides goldsteinii DSM 19448.</title>
        <authorList>
            <consortium name="The Broad Institute Genomics Platform"/>
            <person name="Earl A."/>
            <person name="Ward D."/>
            <person name="Feldgarden M."/>
            <person name="Gevers D."/>
            <person name="Martens E."/>
            <person name="Sakamoto M."/>
            <person name="Benno Y."/>
            <person name="Song Y."/>
            <person name="Liu C."/>
            <person name="Lee J."/>
            <person name="Bolanos M."/>
            <person name="Vaisanen M.L."/>
            <person name="Finegold S.M."/>
            <person name="Walker B."/>
            <person name="Young S."/>
            <person name="Zeng Q."/>
            <person name="Gargeya S."/>
            <person name="Fitzgerald M."/>
            <person name="Haas B."/>
            <person name="Abouelleil A."/>
            <person name="Allen A.W."/>
            <person name="Alvarado L."/>
            <person name="Arachchi H.M."/>
            <person name="Berlin A.M."/>
            <person name="Chapman S.B."/>
            <person name="Gainer-Dewar J."/>
            <person name="Goldberg J."/>
            <person name="Griggs A."/>
            <person name="Gujja S."/>
            <person name="Hansen M."/>
            <person name="Howarth C."/>
            <person name="Imamovic A."/>
            <person name="Ireland A."/>
            <person name="Larimer J."/>
            <person name="McCowan C."/>
            <person name="Murphy C."/>
            <person name="Pearson M."/>
            <person name="Poon T.W."/>
            <person name="Priest M."/>
            <person name="Roberts A."/>
            <person name="Saif S."/>
            <person name="Shea T."/>
            <person name="Sisk P."/>
            <person name="Sykes S."/>
            <person name="Wortman J."/>
            <person name="Nusbaum C."/>
            <person name="Birren B."/>
        </authorList>
    </citation>
    <scope>NUCLEOTIDE SEQUENCE [LARGE SCALE GENOMIC DNA]</scope>
    <source>
        <strain evidence="5 6">DSM 19448</strain>
    </source>
</reference>
<dbReference type="SUPFAM" id="SSF109709">
    <property type="entry name" value="KorB DNA-binding domain-like"/>
    <property type="match status" value="1"/>
</dbReference>
<dbReference type="HOGENOM" id="CLU_023853_0_0_10"/>
<dbReference type="PANTHER" id="PTHR33375">
    <property type="entry name" value="CHROMOSOME-PARTITIONING PROTEIN PARB-RELATED"/>
    <property type="match status" value="1"/>
</dbReference>
<gene>
    <name evidence="5" type="ORF">HMPREF1535_02360</name>
</gene>
<dbReference type="RefSeq" id="WP_046146193.1">
    <property type="nucleotide sequence ID" value="NZ_KQ033912.1"/>
</dbReference>